<dbReference type="GO" id="GO:0035091">
    <property type="term" value="F:phosphatidylinositol binding"/>
    <property type="evidence" value="ECO:0007669"/>
    <property type="project" value="TreeGrafter"/>
</dbReference>
<evidence type="ECO:0000256" key="1">
    <source>
        <dbReference type="SAM" id="MobiDB-lite"/>
    </source>
</evidence>
<keyword evidence="4" id="KW-1185">Reference proteome</keyword>
<dbReference type="EMBL" id="JAODUO010000805">
    <property type="protein sequence ID" value="KAK2174392.1"/>
    <property type="molecule type" value="Genomic_DNA"/>
</dbReference>
<dbReference type="AlphaFoldDB" id="A0AAD9KNE9"/>
<dbReference type="GO" id="GO:0005769">
    <property type="term" value="C:early endosome"/>
    <property type="evidence" value="ECO:0007669"/>
    <property type="project" value="TreeGrafter"/>
</dbReference>
<name>A0AAD9KNE9_RIDPI</name>
<sequence>MMKAMPDNFADGVARVSGGLRSIPNNMLDGVGRMLHVKGAPLSRDLKGDLQQSGKVGACLGDKGVEENIPLRIMLLLMDEVFDLKSRGQWLNRRIVAILRQIVKTVFGDSFNKKIVDHVEWLTSAEQIAENIRSFRDAFWPNGTLAEPHTPRDENTKLRTRVVCKAKMLSSVSDELRTLIGSETTRQGVTRVFTMVQQQRLNKRLLYVILEGILETLFPHNKFRDMFHKVHSHSERVRQAGGATAATRKTTRNEQS</sequence>
<comment type="caution">
    <text evidence="3">The sequence shown here is derived from an EMBL/GenBank/DDBJ whole genome shotgun (WGS) entry which is preliminary data.</text>
</comment>
<evidence type="ECO:0000313" key="4">
    <source>
        <dbReference type="Proteomes" id="UP001209878"/>
    </source>
</evidence>
<accession>A0AAD9KNE9</accession>
<dbReference type="Pfam" id="PF08628">
    <property type="entry name" value="Nexin_C"/>
    <property type="match status" value="1"/>
</dbReference>
<feature type="region of interest" description="Disordered" evidence="1">
    <location>
        <begin position="234"/>
        <end position="256"/>
    </location>
</feature>
<feature type="compositionally biased region" description="Low complexity" evidence="1">
    <location>
        <begin position="239"/>
        <end position="248"/>
    </location>
</feature>
<proteinExistence type="predicted"/>
<gene>
    <name evidence="3" type="ORF">NP493_802g01014</name>
</gene>
<dbReference type="InterPro" id="IPR013937">
    <property type="entry name" value="Sorting_nexin_C"/>
</dbReference>
<organism evidence="3 4">
    <name type="scientific">Ridgeia piscesae</name>
    <name type="common">Tubeworm</name>
    <dbReference type="NCBI Taxonomy" id="27915"/>
    <lineage>
        <taxon>Eukaryota</taxon>
        <taxon>Metazoa</taxon>
        <taxon>Spiralia</taxon>
        <taxon>Lophotrochozoa</taxon>
        <taxon>Annelida</taxon>
        <taxon>Polychaeta</taxon>
        <taxon>Sedentaria</taxon>
        <taxon>Canalipalpata</taxon>
        <taxon>Sabellida</taxon>
        <taxon>Siboglinidae</taxon>
        <taxon>Ridgeia</taxon>
    </lineage>
</organism>
<evidence type="ECO:0000313" key="3">
    <source>
        <dbReference type="EMBL" id="KAK2174392.1"/>
    </source>
</evidence>
<dbReference type="Proteomes" id="UP001209878">
    <property type="component" value="Unassembled WGS sequence"/>
</dbReference>
<feature type="domain" description="Sorting nexin C-terminal" evidence="2">
    <location>
        <begin position="90"/>
        <end position="200"/>
    </location>
</feature>
<reference evidence="3" key="1">
    <citation type="journal article" date="2023" name="Mol. Biol. Evol.">
        <title>Third-Generation Sequencing Reveals the Adaptive Role of the Epigenome in Three Deep-Sea Polychaetes.</title>
        <authorList>
            <person name="Perez M."/>
            <person name="Aroh O."/>
            <person name="Sun Y."/>
            <person name="Lan Y."/>
            <person name="Juniper S.K."/>
            <person name="Young C.R."/>
            <person name="Angers B."/>
            <person name="Qian P.Y."/>
        </authorList>
    </citation>
    <scope>NUCLEOTIDE SEQUENCE</scope>
    <source>
        <strain evidence="3">R07B-5</strain>
    </source>
</reference>
<dbReference type="PANTHER" id="PTHR22775:SF3">
    <property type="entry name" value="SORTING NEXIN-13"/>
    <property type="match status" value="1"/>
</dbReference>
<evidence type="ECO:0000259" key="2">
    <source>
        <dbReference type="Pfam" id="PF08628"/>
    </source>
</evidence>
<dbReference type="PANTHER" id="PTHR22775">
    <property type="entry name" value="SORTING NEXIN"/>
    <property type="match status" value="1"/>
</dbReference>
<protein>
    <recommendedName>
        <fullName evidence="2">Sorting nexin C-terminal domain-containing protein</fullName>
    </recommendedName>
</protein>